<feature type="compositionally biased region" description="Basic residues" evidence="1">
    <location>
        <begin position="10"/>
        <end position="20"/>
    </location>
</feature>
<evidence type="ECO:0000313" key="3">
    <source>
        <dbReference type="Proteomes" id="UP000192330"/>
    </source>
</evidence>
<protein>
    <recommendedName>
        <fullName evidence="4">Glucans biosynthesis protein</fullName>
    </recommendedName>
</protein>
<evidence type="ECO:0000256" key="1">
    <source>
        <dbReference type="SAM" id="MobiDB-lite"/>
    </source>
</evidence>
<accession>A0A1W2B8B6</accession>
<feature type="region of interest" description="Disordered" evidence="1">
    <location>
        <begin position="1"/>
        <end position="23"/>
    </location>
</feature>
<dbReference type="Proteomes" id="UP000192330">
    <property type="component" value="Unassembled WGS sequence"/>
</dbReference>
<gene>
    <name evidence="2" type="ORF">SAMN06295998_103488</name>
</gene>
<sequence length="87" mass="9487">MKQDAYPMHRAPRCSAKSKRTGLPCRSPAVRGWAVCRMHGAGGGANPGKAHPNYQHGERSRESAAIRAFVNALAREGRDTSQRLTDD</sequence>
<dbReference type="EMBL" id="FWYD01000003">
    <property type="protein sequence ID" value="SMC69227.1"/>
    <property type="molecule type" value="Genomic_DNA"/>
</dbReference>
<organism evidence="2 3">
    <name type="scientific">Primorskyibacter flagellatus</name>
    <dbReference type="NCBI Taxonomy" id="1387277"/>
    <lineage>
        <taxon>Bacteria</taxon>
        <taxon>Pseudomonadati</taxon>
        <taxon>Pseudomonadota</taxon>
        <taxon>Alphaproteobacteria</taxon>
        <taxon>Rhodobacterales</taxon>
        <taxon>Roseobacteraceae</taxon>
        <taxon>Primorskyibacter</taxon>
    </lineage>
</organism>
<proteinExistence type="predicted"/>
<dbReference type="AlphaFoldDB" id="A0A1W2B8B6"/>
<name>A0A1W2B8B6_9RHOB</name>
<keyword evidence="3" id="KW-1185">Reference proteome</keyword>
<evidence type="ECO:0000313" key="2">
    <source>
        <dbReference type="EMBL" id="SMC69227.1"/>
    </source>
</evidence>
<evidence type="ECO:0008006" key="4">
    <source>
        <dbReference type="Google" id="ProtNLM"/>
    </source>
</evidence>
<reference evidence="2 3" key="1">
    <citation type="submission" date="2017-04" db="EMBL/GenBank/DDBJ databases">
        <authorList>
            <person name="Afonso C.L."/>
            <person name="Miller P.J."/>
            <person name="Scott M.A."/>
            <person name="Spackman E."/>
            <person name="Goraichik I."/>
            <person name="Dimitrov K.M."/>
            <person name="Suarez D.L."/>
            <person name="Swayne D.E."/>
        </authorList>
    </citation>
    <scope>NUCLEOTIDE SEQUENCE [LARGE SCALE GENOMIC DNA]</scope>
    <source>
        <strain evidence="2 3">CGMCC 1.12644</strain>
    </source>
</reference>